<gene>
    <name evidence="1" type="ORF">H7C19_28215</name>
</gene>
<protein>
    <recommendedName>
        <fullName evidence="3">Exo-alpha-sialidase</fullName>
    </recommendedName>
</protein>
<dbReference type="InterPro" id="IPR023296">
    <property type="entry name" value="Glyco_hydro_beta-prop_sf"/>
</dbReference>
<keyword evidence="2" id="KW-1185">Reference proteome</keyword>
<name>A0A7X0VII0_9BACL</name>
<dbReference type="Proteomes" id="UP000547209">
    <property type="component" value="Unassembled WGS sequence"/>
</dbReference>
<dbReference type="AlphaFoldDB" id="A0A7X0VII0"/>
<comment type="caution">
    <text evidence="1">The sequence shown here is derived from an EMBL/GenBank/DDBJ whole genome shotgun (WGS) entry which is preliminary data.</text>
</comment>
<sequence>MKWYKRPVPIVFSMILMALLILAAFLFLIRGAAPTPDPLPQGSSSGSGIPASMDDYWNGRAEWSFFRKDTNASTGVRGYYAGASVRVMKDGTWYLFNRKAVKDPSIQCGTGDVLETQVRKSTDKGVTWSDPVVIVPHKLGTAYSCAATDGGVWYNEKENKWVYLFQCLDNSSSSTWNGCVLSREGDDPMGPFTIEPPGGNPVIVSGQLWNAICDDFDDDCSSLSFGPRQVYDEGTFDIFKYDGTYYWVGFHGFDRAHGFRGIAKTADFQTWIAGDPSQGVPSDAIQDLQDSATWREQWDQFGSIGVGAGSMIEEGDYYYNLVEASDINLSCLYNQNWDIGLFRSKSLTNTAWEQYPGGNPIIYSSKAKEEERGSPPCNVQYARLFQDPTNGFTYMAYGRNSNDPEYDGFYWYRLEKSYNLLTNGNLWRADTEGWKTDGEGVKIEALRLPNNSPDGTPYMAISCKEGCGKSSAVYQEIEIPTNAEGIVRFGGKFLSEEKDGALDILVRQMNADHKMLRTDKYSIAASTSWASFDQSIALKSKTVLLRYEIIPRNGGLTYRADDLYVETSTSDNRRQVSP</sequence>
<dbReference type="SUPFAM" id="SSF75005">
    <property type="entry name" value="Arabinanase/levansucrase/invertase"/>
    <property type="match status" value="1"/>
</dbReference>
<evidence type="ECO:0000313" key="1">
    <source>
        <dbReference type="EMBL" id="MBB6674573.1"/>
    </source>
</evidence>
<reference evidence="1 2" key="1">
    <citation type="submission" date="2020-08" db="EMBL/GenBank/DDBJ databases">
        <title>Cohnella phylogeny.</title>
        <authorList>
            <person name="Dunlap C."/>
        </authorList>
    </citation>
    <scope>NUCLEOTIDE SEQUENCE [LARGE SCALE GENOMIC DNA]</scope>
    <source>
        <strain evidence="1 2">DSM 28246</strain>
    </source>
</reference>
<proteinExistence type="predicted"/>
<evidence type="ECO:0000313" key="2">
    <source>
        <dbReference type="Proteomes" id="UP000547209"/>
    </source>
</evidence>
<dbReference type="RefSeq" id="WP_185672438.1">
    <property type="nucleotide sequence ID" value="NZ_JACJVP010000048.1"/>
</dbReference>
<accession>A0A7X0VII0</accession>
<organism evidence="1 2">
    <name type="scientific">Cohnella nanjingensis</name>
    <dbReference type="NCBI Taxonomy" id="1387779"/>
    <lineage>
        <taxon>Bacteria</taxon>
        <taxon>Bacillati</taxon>
        <taxon>Bacillota</taxon>
        <taxon>Bacilli</taxon>
        <taxon>Bacillales</taxon>
        <taxon>Paenibacillaceae</taxon>
        <taxon>Cohnella</taxon>
    </lineage>
</organism>
<dbReference type="EMBL" id="JACJVP010000048">
    <property type="protein sequence ID" value="MBB6674573.1"/>
    <property type="molecule type" value="Genomic_DNA"/>
</dbReference>
<evidence type="ECO:0008006" key="3">
    <source>
        <dbReference type="Google" id="ProtNLM"/>
    </source>
</evidence>